<name>A0A0A9GKV6_ARUDO</name>
<dbReference type="AlphaFoldDB" id="A0A0A9GKV6"/>
<organism evidence="1">
    <name type="scientific">Arundo donax</name>
    <name type="common">Giant reed</name>
    <name type="synonym">Donax arundinaceus</name>
    <dbReference type="NCBI Taxonomy" id="35708"/>
    <lineage>
        <taxon>Eukaryota</taxon>
        <taxon>Viridiplantae</taxon>
        <taxon>Streptophyta</taxon>
        <taxon>Embryophyta</taxon>
        <taxon>Tracheophyta</taxon>
        <taxon>Spermatophyta</taxon>
        <taxon>Magnoliopsida</taxon>
        <taxon>Liliopsida</taxon>
        <taxon>Poales</taxon>
        <taxon>Poaceae</taxon>
        <taxon>PACMAD clade</taxon>
        <taxon>Arundinoideae</taxon>
        <taxon>Arundineae</taxon>
        <taxon>Arundo</taxon>
    </lineage>
</organism>
<evidence type="ECO:0000313" key="1">
    <source>
        <dbReference type="EMBL" id="JAE25760.1"/>
    </source>
</evidence>
<reference evidence="1" key="1">
    <citation type="submission" date="2014-09" db="EMBL/GenBank/DDBJ databases">
        <authorList>
            <person name="Magalhaes I.L.F."/>
            <person name="Oliveira U."/>
            <person name="Santos F.R."/>
            <person name="Vidigal T.H.D.A."/>
            <person name="Brescovit A.D."/>
            <person name="Santos A.J."/>
        </authorList>
    </citation>
    <scope>NUCLEOTIDE SEQUENCE</scope>
    <source>
        <tissue evidence="1">Shoot tissue taken approximately 20 cm above the soil surface</tissue>
    </source>
</reference>
<accession>A0A0A9GKV6</accession>
<dbReference type="EMBL" id="GBRH01172136">
    <property type="protein sequence ID" value="JAE25760.1"/>
    <property type="molecule type" value="Transcribed_RNA"/>
</dbReference>
<proteinExistence type="predicted"/>
<reference evidence="1" key="2">
    <citation type="journal article" date="2015" name="Data Brief">
        <title>Shoot transcriptome of the giant reed, Arundo donax.</title>
        <authorList>
            <person name="Barrero R.A."/>
            <person name="Guerrero F.D."/>
            <person name="Moolhuijzen P."/>
            <person name="Goolsby J.A."/>
            <person name="Tidwell J."/>
            <person name="Bellgard S.E."/>
            <person name="Bellgard M.I."/>
        </authorList>
    </citation>
    <scope>NUCLEOTIDE SEQUENCE</scope>
    <source>
        <tissue evidence="1">Shoot tissue taken approximately 20 cm above the soil surface</tissue>
    </source>
</reference>
<protein>
    <submittedName>
        <fullName evidence="1">Uncharacterized protein</fullName>
    </submittedName>
</protein>
<sequence>MYTCPPPSAPPSPSSP</sequence>